<evidence type="ECO:0000256" key="1">
    <source>
        <dbReference type="SAM" id="MobiDB-lite"/>
    </source>
</evidence>
<name>A0ABV5GZ18_9FLAO</name>
<evidence type="ECO:0000313" key="3">
    <source>
        <dbReference type="Proteomes" id="UP001589590"/>
    </source>
</evidence>
<dbReference type="Proteomes" id="UP001589590">
    <property type="component" value="Unassembled WGS sequence"/>
</dbReference>
<accession>A0ABV5GZ18</accession>
<dbReference type="EMBL" id="JBHMFA010000005">
    <property type="protein sequence ID" value="MFB9104892.1"/>
    <property type="molecule type" value="Genomic_DNA"/>
</dbReference>
<feature type="region of interest" description="Disordered" evidence="1">
    <location>
        <begin position="112"/>
        <end position="131"/>
    </location>
</feature>
<sequence length="227" mass="26909">MTIQTGFIKLYRDLVDWEWYTDLNTCKLFIHCLIKANYSTKKWQGITIRKGEFITSKERLAIETGLSISKVRTALDKLLSTKEIKLEPHTKYTKVIITSDYFDDVDFQVSENSKQNNKQNSKQNSKQSNKNLAIEAQTNRNLVATTKKEKEENIINRKNRFKEDVFALTNFSNKILNDFYNYWSEVDTSKNLMRFESQTYWELDKRLDKWLSNEKSAPLKSKFIKNR</sequence>
<protein>
    <submittedName>
        <fullName evidence="2">Uncharacterized protein</fullName>
    </submittedName>
</protein>
<organism evidence="2 3">
    <name type="scientific">Algibacter miyuki</name>
    <dbReference type="NCBI Taxonomy" id="1306933"/>
    <lineage>
        <taxon>Bacteria</taxon>
        <taxon>Pseudomonadati</taxon>
        <taxon>Bacteroidota</taxon>
        <taxon>Flavobacteriia</taxon>
        <taxon>Flavobacteriales</taxon>
        <taxon>Flavobacteriaceae</taxon>
        <taxon>Algibacter</taxon>
    </lineage>
</organism>
<reference evidence="2 3" key="1">
    <citation type="submission" date="2024-09" db="EMBL/GenBank/DDBJ databases">
        <authorList>
            <person name="Sun Q."/>
            <person name="Mori K."/>
        </authorList>
    </citation>
    <scope>NUCLEOTIDE SEQUENCE [LARGE SCALE GENOMIC DNA]</scope>
    <source>
        <strain evidence="2 3">CECT 8300</strain>
    </source>
</reference>
<gene>
    <name evidence="2" type="ORF">ACFFU1_08275</name>
</gene>
<proteinExistence type="predicted"/>
<dbReference type="RefSeq" id="WP_290273084.1">
    <property type="nucleotide sequence ID" value="NZ_JAUFQP010000013.1"/>
</dbReference>
<comment type="caution">
    <text evidence="2">The sequence shown here is derived from an EMBL/GenBank/DDBJ whole genome shotgun (WGS) entry which is preliminary data.</text>
</comment>
<keyword evidence="3" id="KW-1185">Reference proteome</keyword>
<evidence type="ECO:0000313" key="2">
    <source>
        <dbReference type="EMBL" id="MFB9104892.1"/>
    </source>
</evidence>